<protein>
    <submittedName>
        <fullName evidence="1">Uncharacterized protein</fullName>
    </submittedName>
</protein>
<sequence>MVLATFHSNLGTRFASLYIVVLVGGNYRPVPRVEPGLGFAWVKDFILRRPRWNTRKLKMAFNEADVYHNIGIPLSIFGSDGLIWIGTKSGCFTVKSAYHLDQSHWLYHDFQSMKSIRRSIIKIPLSICQPPSLWIVFGGLATCVFSRTSLLTSTRSSNAWKLLSLEHTEAITTFSSVPKLLACERPSFYSWNPWLQNCSNYSSSQAARDYHFGTITLEGDCQEVMRFLLGEGDSISWVARHLLLNRLALLRGAND</sequence>
<comment type="caution">
    <text evidence="1">The sequence shown here is derived from an EMBL/GenBank/DDBJ whole genome shotgun (WGS) entry which is preliminary data.</text>
</comment>
<evidence type="ECO:0000313" key="2">
    <source>
        <dbReference type="Proteomes" id="UP000237000"/>
    </source>
</evidence>
<dbReference type="Proteomes" id="UP000237000">
    <property type="component" value="Unassembled WGS sequence"/>
</dbReference>
<accession>A0A2P5C184</accession>
<dbReference type="AlphaFoldDB" id="A0A2P5C184"/>
<organism evidence="1 2">
    <name type="scientific">Trema orientale</name>
    <name type="common">Charcoal tree</name>
    <name type="synonym">Celtis orientalis</name>
    <dbReference type="NCBI Taxonomy" id="63057"/>
    <lineage>
        <taxon>Eukaryota</taxon>
        <taxon>Viridiplantae</taxon>
        <taxon>Streptophyta</taxon>
        <taxon>Embryophyta</taxon>
        <taxon>Tracheophyta</taxon>
        <taxon>Spermatophyta</taxon>
        <taxon>Magnoliopsida</taxon>
        <taxon>eudicotyledons</taxon>
        <taxon>Gunneridae</taxon>
        <taxon>Pentapetalae</taxon>
        <taxon>rosids</taxon>
        <taxon>fabids</taxon>
        <taxon>Rosales</taxon>
        <taxon>Cannabaceae</taxon>
        <taxon>Trema</taxon>
    </lineage>
</organism>
<dbReference type="InParanoid" id="A0A2P5C184"/>
<proteinExistence type="predicted"/>
<dbReference type="EMBL" id="JXTC01000427">
    <property type="protein sequence ID" value="PON54822.1"/>
    <property type="molecule type" value="Genomic_DNA"/>
</dbReference>
<keyword evidence="2" id="KW-1185">Reference proteome</keyword>
<name>A0A2P5C184_TREOI</name>
<reference evidence="2" key="1">
    <citation type="submission" date="2016-06" db="EMBL/GenBank/DDBJ databases">
        <title>Parallel loss of symbiosis genes in relatives of nitrogen-fixing non-legume Parasponia.</title>
        <authorList>
            <person name="Van Velzen R."/>
            <person name="Holmer R."/>
            <person name="Bu F."/>
            <person name="Rutten L."/>
            <person name="Van Zeijl A."/>
            <person name="Liu W."/>
            <person name="Santuari L."/>
            <person name="Cao Q."/>
            <person name="Sharma T."/>
            <person name="Shen D."/>
            <person name="Roswanjaya Y."/>
            <person name="Wardhani T."/>
            <person name="Kalhor M.S."/>
            <person name="Jansen J."/>
            <person name="Van den Hoogen J."/>
            <person name="Gungor B."/>
            <person name="Hartog M."/>
            <person name="Hontelez J."/>
            <person name="Verver J."/>
            <person name="Yang W.-C."/>
            <person name="Schijlen E."/>
            <person name="Repin R."/>
            <person name="Schilthuizen M."/>
            <person name="Schranz E."/>
            <person name="Heidstra R."/>
            <person name="Miyata K."/>
            <person name="Fedorova E."/>
            <person name="Kohlen W."/>
            <person name="Bisseling T."/>
            <person name="Smit S."/>
            <person name="Geurts R."/>
        </authorList>
    </citation>
    <scope>NUCLEOTIDE SEQUENCE [LARGE SCALE GENOMIC DNA]</scope>
    <source>
        <strain evidence="2">cv. RG33-2</strain>
    </source>
</reference>
<evidence type="ECO:0000313" key="1">
    <source>
        <dbReference type="EMBL" id="PON54822.1"/>
    </source>
</evidence>
<gene>
    <name evidence="1" type="ORF">TorRG33x02_301430</name>
</gene>